<dbReference type="OrthoDB" id="184583at2759"/>
<name>A0A2T9ZJG2_9FUNG</name>
<dbReference type="SMART" id="SM00368">
    <property type="entry name" value="LRR_RI"/>
    <property type="match status" value="8"/>
</dbReference>
<evidence type="ECO:0000256" key="4">
    <source>
        <dbReference type="SAM" id="MobiDB-lite"/>
    </source>
</evidence>
<feature type="compositionally biased region" description="Basic and acidic residues" evidence="4">
    <location>
        <begin position="365"/>
        <end position="374"/>
    </location>
</feature>
<dbReference type="GO" id="GO:0031267">
    <property type="term" value="F:small GTPase binding"/>
    <property type="evidence" value="ECO:0007669"/>
    <property type="project" value="TreeGrafter"/>
</dbReference>
<dbReference type="InterPro" id="IPR027038">
    <property type="entry name" value="RanGap"/>
</dbReference>
<evidence type="ECO:0000313" key="6">
    <source>
        <dbReference type="Proteomes" id="UP000245609"/>
    </source>
</evidence>
<dbReference type="AlphaFoldDB" id="A0A2T9ZJG2"/>
<dbReference type="Proteomes" id="UP000245609">
    <property type="component" value="Unassembled WGS sequence"/>
</dbReference>
<dbReference type="GO" id="GO:0005634">
    <property type="term" value="C:nucleus"/>
    <property type="evidence" value="ECO:0007669"/>
    <property type="project" value="TreeGrafter"/>
</dbReference>
<sequence>MSVTGDKLFSLEGKGLKLTTAEDMKQYAQQIADFDQLEEIVLSGNTIGVEAAKELAKDEVKESVKVLCDSMVDLPKLESLNLSDNAFGPIGAESMYDFLVSNKSLKTLYLNNNGLGIQGGSLIADAFIERHESDSSEDKSRLEVLVMGRNRLENGSSEKLSKMFTALGSLKVVRLPQNGIRPEGVSAIMKGLSENHNLVHLDLQDNTFMNAGSEALAQALSKWKNLEILNVGDCLLSATGAIHVVKALKHNTKLKEINLQYNEIEEDSILELILILELLKDLAFLELNGNRFSAESDPKSDSASSLPEPSEVQLTQKLENLDLSNQYTLKTTSITIDGSENVEMEIDVDTKSKLLTDFPTQEYSKNTDTEKQHVAEQTAGELQPAGSQSQDSSELKSTRKKSATEQLNQDISDLIDSMKNDLKL</sequence>
<feature type="region of interest" description="Disordered" evidence="4">
    <location>
        <begin position="359"/>
        <end position="424"/>
    </location>
</feature>
<evidence type="ECO:0000256" key="2">
    <source>
        <dbReference type="ARBA" id="ARBA00022614"/>
    </source>
</evidence>
<proteinExistence type="predicted"/>
<accession>A0A2T9ZJG2</accession>
<dbReference type="InterPro" id="IPR001611">
    <property type="entry name" value="Leu-rich_rpt"/>
</dbReference>
<dbReference type="GO" id="GO:0005829">
    <property type="term" value="C:cytosol"/>
    <property type="evidence" value="ECO:0007669"/>
    <property type="project" value="TreeGrafter"/>
</dbReference>
<comment type="caution">
    <text evidence="5">The sequence shown here is derived from an EMBL/GenBank/DDBJ whole genome shotgun (WGS) entry which is preliminary data.</text>
</comment>
<keyword evidence="2" id="KW-0433">Leucine-rich repeat</keyword>
<keyword evidence="3" id="KW-0677">Repeat</keyword>
<dbReference type="InterPro" id="IPR032675">
    <property type="entry name" value="LRR_dom_sf"/>
</dbReference>
<gene>
    <name evidence="5" type="ORF">BB560_000730</name>
</gene>
<dbReference type="STRING" id="133381.A0A2T9ZJG2"/>
<evidence type="ECO:0000256" key="3">
    <source>
        <dbReference type="ARBA" id="ARBA00022737"/>
    </source>
</evidence>
<dbReference type="Pfam" id="PF13516">
    <property type="entry name" value="LRR_6"/>
    <property type="match status" value="4"/>
</dbReference>
<dbReference type="PANTHER" id="PTHR24113:SF12">
    <property type="entry name" value="RAN GTPASE-ACTIVATING PROTEIN 1"/>
    <property type="match status" value="1"/>
</dbReference>
<dbReference type="GO" id="GO:0048471">
    <property type="term" value="C:perinuclear region of cytoplasm"/>
    <property type="evidence" value="ECO:0007669"/>
    <property type="project" value="TreeGrafter"/>
</dbReference>
<protein>
    <recommendedName>
        <fullName evidence="7">Ran-GTPase activating protein 1 C-terminal domain-containing protein</fullName>
    </recommendedName>
</protein>
<reference evidence="5 6" key="1">
    <citation type="journal article" date="2018" name="MBio">
        <title>Comparative Genomics Reveals the Core Gene Toolbox for the Fungus-Insect Symbiosis.</title>
        <authorList>
            <person name="Wang Y."/>
            <person name="Stata M."/>
            <person name="Wang W."/>
            <person name="Stajich J.E."/>
            <person name="White M.M."/>
            <person name="Moncalvo J.M."/>
        </authorList>
    </citation>
    <scope>NUCLEOTIDE SEQUENCE [LARGE SCALE GENOMIC DNA]</scope>
    <source>
        <strain evidence="5 6">SC-DP-2</strain>
    </source>
</reference>
<evidence type="ECO:0000256" key="1">
    <source>
        <dbReference type="ARBA" id="ARBA00022468"/>
    </source>
</evidence>
<keyword evidence="6" id="KW-1185">Reference proteome</keyword>
<dbReference type="GO" id="GO:0005096">
    <property type="term" value="F:GTPase activator activity"/>
    <property type="evidence" value="ECO:0007669"/>
    <property type="project" value="UniProtKB-KW"/>
</dbReference>
<dbReference type="GO" id="GO:0006913">
    <property type="term" value="P:nucleocytoplasmic transport"/>
    <property type="evidence" value="ECO:0007669"/>
    <property type="project" value="TreeGrafter"/>
</dbReference>
<organism evidence="5 6">
    <name type="scientific">Smittium megazygosporum</name>
    <dbReference type="NCBI Taxonomy" id="133381"/>
    <lineage>
        <taxon>Eukaryota</taxon>
        <taxon>Fungi</taxon>
        <taxon>Fungi incertae sedis</taxon>
        <taxon>Zoopagomycota</taxon>
        <taxon>Kickxellomycotina</taxon>
        <taxon>Harpellomycetes</taxon>
        <taxon>Harpellales</taxon>
        <taxon>Legeriomycetaceae</taxon>
        <taxon>Smittium</taxon>
    </lineage>
</organism>
<dbReference type="CDD" id="cd00116">
    <property type="entry name" value="LRR_RI"/>
    <property type="match status" value="1"/>
</dbReference>
<evidence type="ECO:0000313" key="5">
    <source>
        <dbReference type="EMBL" id="PVV04756.1"/>
    </source>
</evidence>
<dbReference type="PANTHER" id="PTHR24113">
    <property type="entry name" value="RAN GTPASE-ACTIVATING PROTEIN 1"/>
    <property type="match status" value="1"/>
</dbReference>
<dbReference type="EMBL" id="MBFS01000082">
    <property type="protein sequence ID" value="PVV04756.1"/>
    <property type="molecule type" value="Genomic_DNA"/>
</dbReference>
<keyword evidence="1" id="KW-0343">GTPase activation</keyword>
<dbReference type="Gene3D" id="3.80.10.10">
    <property type="entry name" value="Ribonuclease Inhibitor"/>
    <property type="match status" value="1"/>
</dbReference>
<dbReference type="SUPFAM" id="SSF52047">
    <property type="entry name" value="RNI-like"/>
    <property type="match status" value="1"/>
</dbReference>
<evidence type="ECO:0008006" key="7">
    <source>
        <dbReference type="Google" id="ProtNLM"/>
    </source>
</evidence>